<feature type="region of interest" description="Disordered" evidence="2">
    <location>
        <begin position="243"/>
        <end position="284"/>
    </location>
</feature>
<dbReference type="Pfam" id="PF00533">
    <property type="entry name" value="BRCT"/>
    <property type="match status" value="1"/>
</dbReference>
<organism evidence="4 5">
    <name type="scientific">Morchella conica CCBAS932</name>
    <dbReference type="NCBI Taxonomy" id="1392247"/>
    <lineage>
        <taxon>Eukaryota</taxon>
        <taxon>Fungi</taxon>
        <taxon>Dikarya</taxon>
        <taxon>Ascomycota</taxon>
        <taxon>Pezizomycotina</taxon>
        <taxon>Pezizomycetes</taxon>
        <taxon>Pezizales</taxon>
        <taxon>Morchellaceae</taxon>
        <taxon>Morchella</taxon>
    </lineage>
</organism>
<feature type="domain" description="BRCT" evidence="3">
    <location>
        <begin position="580"/>
        <end position="675"/>
    </location>
</feature>
<reference evidence="4 5" key="1">
    <citation type="journal article" date="2018" name="Nat. Ecol. Evol.">
        <title>Pezizomycetes genomes reveal the molecular basis of ectomycorrhizal truffle lifestyle.</title>
        <authorList>
            <person name="Murat C."/>
            <person name="Payen T."/>
            <person name="Noel B."/>
            <person name="Kuo A."/>
            <person name="Morin E."/>
            <person name="Chen J."/>
            <person name="Kohler A."/>
            <person name="Krizsan K."/>
            <person name="Balestrini R."/>
            <person name="Da Silva C."/>
            <person name="Montanini B."/>
            <person name="Hainaut M."/>
            <person name="Levati E."/>
            <person name="Barry K.W."/>
            <person name="Belfiori B."/>
            <person name="Cichocki N."/>
            <person name="Clum A."/>
            <person name="Dockter R.B."/>
            <person name="Fauchery L."/>
            <person name="Guy J."/>
            <person name="Iotti M."/>
            <person name="Le Tacon F."/>
            <person name="Lindquist E.A."/>
            <person name="Lipzen A."/>
            <person name="Malagnac F."/>
            <person name="Mello A."/>
            <person name="Molinier V."/>
            <person name="Miyauchi S."/>
            <person name="Poulain J."/>
            <person name="Riccioni C."/>
            <person name="Rubini A."/>
            <person name="Sitrit Y."/>
            <person name="Splivallo R."/>
            <person name="Traeger S."/>
            <person name="Wang M."/>
            <person name="Zifcakova L."/>
            <person name="Wipf D."/>
            <person name="Zambonelli A."/>
            <person name="Paolocci F."/>
            <person name="Nowrousian M."/>
            <person name="Ottonello S."/>
            <person name="Baldrian P."/>
            <person name="Spatafora J.W."/>
            <person name="Henrissat B."/>
            <person name="Nagy L.G."/>
            <person name="Aury J.M."/>
            <person name="Wincker P."/>
            <person name="Grigoriev I.V."/>
            <person name="Bonfante P."/>
            <person name="Martin F.M."/>
        </authorList>
    </citation>
    <scope>NUCLEOTIDE SEQUENCE [LARGE SCALE GENOMIC DNA]</scope>
    <source>
        <strain evidence="4 5">CCBAS932</strain>
    </source>
</reference>
<proteinExistence type="predicted"/>
<feature type="domain" description="BRCT" evidence="3">
    <location>
        <begin position="9"/>
        <end position="82"/>
    </location>
</feature>
<feature type="region of interest" description="Disordered" evidence="2">
    <location>
        <begin position="546"/>
        <end position="565"/>
    </location>
</feature>
<dbReference type="CDD" id="cd18433">
    <property type="entry name" value="BRCT_Rad4_rpt3"/>
    <property type="match status" value="1"/>
</dbReference>
<dbReference type="PANTHER" id="PTHR13561">
    <property type="entry name" value="DNA REPLICATION REGULATOR DPB11-RELATED"/>
    <property type="match status" value="1"/>
</dbReference>
<keyword evidence="5" id="KW-1185">Reference proteome</keyword>
<protein>
    <recommendedName>
        <fullName evidence="3">BRCT domain-containing protein</fullName>
    </recommendedName>
</protein>
<feature type="domain" description="BRCT" evidence="3">
    <location>
        <begin position="401"/>
        <end position="485"/>
    </location>
</feature>
<dbReference type="EMBL" id="ML119111">
    <property type="protein sequence ID" value="RPB15971.1"/>
    <property type="molecule type" value="Genomic_DNA"/>
</dbReference>
<feature type="compositionally biased region" description="Polar residues" evidence="2">
    <location>
        <begin position="819"/>
        <end position="837"/>
    </location>
</feature>
<evidence type="ECO:0000313" key="5">
    <source>
        <dbReference type="Proteomes" id="UP000277580"/>
    </source>
</evidence>
<sequence>MADQAEITRHSHPLSRIVICCTSVPPDARQILAKKAQDMGARHVLDLTSDVTHLVCEDITTPKYRYVARMRTDVKVMMVGWVDSMYDVWIDGEDINPRDFEEKFQLPILYKLSISVTGILDLADRKKIEDLVSGHGASYHPDLTRHVTHLIAAAPTGKKYEFAMNNDISVVTVEWLHESLERGMALEESCYDPRLPKEKLGAGAKPAPRTTATAESLPEASSKRKIRKRAGDLLGSQSQGIWGDILGQASNPKPKKRDEWEENSHADSARKSLKDMPERVKGSEKLPTRVSANAGLMAQCSFYIYGFNKKRAGIVHSILLSYDANIVSSTQALNCLQGTSRLFVVVPATMRKRDCPDFSSIEDVLIVTDWWLEACMHKSILLEPSDGFTYSPFEEFPLEGFKGMQICLTQFTGVELLHMRNLITLLGASFHDILTKKRNLLVTSLPARGDKFDFAIQNDIPVVTTEWLRQCLKECRAVPFTDFLILGKKRKSREPEDIEGKEGPVVDGQFSGNNKRPRFLGKDFRDGGKLLGENLQSFGDRLRGKKPVETNAADLGGKTSDPLPGDSGTIYTENQQIPCEDNGVLDKCFIYISKNLKTRSAELTSVARSLGAAIVDSIHPDTSITHMIHSSKTPRDTTKDFKVANATPGCHIVSPDWLYKCQESGKRVDEKAYPPIIAPSKGLEMGFSKGSSSSLSPVPSAEIHSPIKPAFEVKQDELVVDDTEDGQGFQDDFENLNEINHNIAKDPTPPTQLSTSFPVPQISALNIVTKPSSSDNQDTPDPASGKSSGGISDILGKLGKGEITNAIERKRPRGKLQGRATSNLSFYNNPSRASSVESHAEPVVSEDKNTLVNNLHDLSSTRRSTDQMIPAPSQAIRYEDLEAEKERKNVRAKLSGDAVGPDTPKNQRSVMKRVKTAVDVEGSVRRGRRVR</sequence>
<dbReference type="Proteomes" id="UP000277580">
    <property type="component" value="Unassembled WGS sequence"/>
</dbReference>
<dbReference type="CDD" id="cd17731">
    <property type="entry name" value="BRCT_TopBP1_rpt2_like"/>
    <property type="match status" value="1"/>
</dbReference>
<feature type="compositionally biased region" description="Polar residues" evidence="2">
    <location>
        <begin position="768"/>
        <end position="790"/>
    </location>
</feature>
<dbReference type="GO" id="GO:0033314">
    <property type="term" value="P:mitotic DNA replication checkpoint signaling"/>
    <property type="evidence" value="ECO:0007669"/>
    <property type="project" value="TreeGrafter"/>
</dbReference>
<dbReference type="SUPFAM" id="SSF52113">
    <property type="entry name" value="BRCT domain"/>
    <property type="match status" value="4"/>
</dbReference>
<evidence type="ECO:0000313" key="4">
    <source>
        <dbReference type="EMBL" id="RPB15971.1"/>
    </source>
</evidence>
<accession>A0A3N4L5S4</accession>
<keyword evidence="1" id="KW-0677">Repeat</keyword>
<dbReference type="PANTHER" id="PTHR13561:SF20">
    <property type="entry name" value="DNA TOPOISOMERASE 2-BINDING PROTEIN 1"/>
    <property type="match status" value="1"/>
</dbReference>
<dbReference type="Pfam" id="PF12738">
    <property type="entry name" value="PTCB-BRCT"/>
    <property type="match status" value="2"/>
</dbReference>
<dbReference type="AlphaFoldDB" id="A0A3N4L5S4"/>
<feature type="region of interest" description="Disordered" evidence="2">
    <location>
        <begin position="197"/>
        <end position="225"/>
    </location>
</feature>
<dbReference type="Gene3D" id="3.40.50.10190">
    <property type="entry name" value="BRCT domain"/>
    <property type="match status" value="5"/>
</dbReference>
<dbReference type="PROSITE" id="PS50172">
    <property type="entry name" value="BRCT"/>
    <property type="match status" value="4"/>
</dbReference>
<feature type="region of interest" description="Disordered" evidence="2">
    <location>
        <begin position="768"/>
        <end position="843"/>
    </location>
</feature>
<dbReference type="InterPro" id="IPR059215">
    <property type="entry name" value="BRCT2_TopBP1-like"/>
</dbReference>
<evidence type="ECO:0000256" key="2">
    <source>
        <dbReference type="SAM" id="MobiDB-lite"/>
    </source>
</evidence>
<dbReference type="GO" id="GO:0007095">
    <property type="term" value="P:mitotic G2 DNA damage checkpoint signaling"/>
    <property type="evidence" value="ECO:0007669"/>
    <property type="project" value="TreeGrafter"/>
</dbReference>
<dbReference type="InParanoid" id="A0A3N4L5S4"/>
<feature type="compositionally biased region" description="Basic and acidic residues" evidence="2">
    <location>
        <begin position="256"/>
        <end position="284"/>
    </location>
</feature>
<dbReference type="STRING" id="1392247.A0A3N4L5S4"/>
<dbReference type="SMART" id="SM00292">
    <property type="entry name" value="BRCT"/>
    <property type="match status" value="5"/>
</dbReference>
<feature type="domain" description="BRCT" evidence="3">
    <location>
        <begin position="104"/>
        <end position="193"/>
    </location>
</feature>
<dbReference type="GO" id="GO:0006270">
    <property type="term" value="P:DNA replication initiation"/>
    <property type="evidence" value="ECO:0007669"/>
    <property type="project" value="TreeGrafter"/>
</dbReference>
<dbReference type="CDD" id="cd17723">
    <property type="entry name" value="BRCT_Rad4_rpt4"/>
    <property type="match status" value="1"/>
</dbReference>
<gene>
    <name evidence="4" type="ORF">P167DRAFT_571148</name>
</gene>
<dbReference type="InterPro" id="IPR036420">
    <property type="entry name" value="BRCT_dom_sf"/>
</dbReference>
<dbReference type="OrthoDB" id="251770at2759"/>
<name>A0A3N4L5S4_9PEZI</name>
<evidence type="ECO:0000256" key="1">
    <source>
        <dbReference type="ARBA" id="ARBA00022737"/>
    </source>
</evidence>
<evidence type="ECO:0000259" key="3">
    <source>
        <dbReference type="PROSITE" id="PS50172"/>
    </source>
</evidence>
<dbReference type="InterPro" id="IPR001357">
    <property type="entry name" value="BRCT_dom"/>
</dbReference>